<keyword evidence="1" id="KW-1185">Reference proteome</keyword>
<evidence type="ECO:0000313" key="2">
    <source>
        <dbReference type="WBParaSite" id="ALUE_0001509201-mRNA-1"/>
    </source>
</evidence>
<proteinExistence type="predicted"/>
<name>A0A9J2PZN3_ASCLU</name>
<dbReference type="Proteomes" id="UP000036681">
    <property type="component" value="Unplaced"/>
</dbReference>
<protein>
    <submittedName>
        <fullName evidence="2">Uncharacterized protein</fullName>
    </submittedName>
</protein>
<dbReference type="WBParaSite" id="ALUE_0001509201-mRNA-1">
    <property type="protein sequence ID" value="ALUE_0001509201-mRNA-1"/>
    <property type="gene ID" value="ALUE_0001509201"/>
</dbReference>
<organism evidence="1 2">
    <name type="scientific">Ascaris lumbricoides</name>
    <name type="common">Giant roundworm</name>
    <dbReference type="NCBI Taxonomy" id="6252"/>
    <lineage>
        <taxon>Eukaryota</taxon>
        <taxon>Metazoa</taxon>
        <taxon>Ecdysozoa</taxon>
        <taxon>Nematoda</taxon>
        <taxon>Chromadorea</taxon>
        <taxon>Rhabditida</taxon>
        <taxon>Spirurina</taxon>
        <taxon>Ascaridomorpha</taxon>
        <taxon>Ascaridoidea</taxon>
        <taxon>Ascarididae</taxon>
        <taxon>Ascaris</taxon>
    </lineage>
</organism>
<dbReference type="AlphaFoldDB" id="A0A9J2PZN3"/>
<sequence>MRCFSCRLCDHFPMPKIHEIKFYAKYLEFLRNEMPMPYHRNSWRKTGMRRTFFTKFSDFYRFIAS</sequence>
<reference evidence="2" key="1">
    <citation type="submission" date="2023-03" db="UniProtKB">
        <authorList>
            <consortium name="WormBaseParasite"/>
        </authorList>
    </citation>
    <scope>IDENTIFICATION</scope>
</reference>
<accession>A0A9J2PZN3</accession>
<evidence type="ECO:0000313" key="1">
    <source>
        <dbReference type="Proteomes" id="UP000036681"/>
    </source>
</evidence>